<keyword evidence="7 9" id="KW-0414">Isoprene biosynthesis</keyword>
<accession>A0A318E8Y8</accession>
<feature type="binding site" evidence="9">
    <location>
        <position position="222"/>
    </location>
    <ligand>
        <name>1-deoxy-D-xylulose 5-phosphate</name>
        <dbReference type="ChEBI" id="CHEBI:57792"/>
    </ligand>
</feature>
<feature type="domain" description="1-deoxy-D-xylulose 5-phosphate reductoisomerase N-terminal" evidence="10">
    <location>
        <begin position="4"/>
        <end position="132"/>
    </location>
</feature>
<feature type="binding site" evidence="9">
    <location>
        <position position="152"/>
    </location>
    <ligand>
        <name>Mn(2+)</name>
        <dbReference type="ChEBI" id="CHEBI:29035"/>
    </ligand>
</feature>
<dbReference type="Pfam" id="PF13288">
    <property type="entry name" value="DXPR_C"/>
    <property type="match status" value="1"/>
</dbReference>
<comment type="pathway">
    <text evidence="1 9">Isoprenoid biosynthesis; isopentenyl diphosphate biosynthesis via DXP pathway; isopentenyl diphosphate from 1-deoxy-D-xylulose 5-phosphate: step 1/6.</text>
</comment>
<dbReference type="GO" id="GO:0030145">
    <property type="term" value="F:manganese ion binding"/>
    <property type="evidence" value="ECO:0007669"/>
    <property type="project" value="TreeGrafter"/>
</dbReference>
<evidence type="ECO:0000313" key="13">
    <source>
        <dbReference type="EMBL" id="PXV68441.1"/>
    </source>
</evidence>
<feature type="binding site" evidence="9">
    <location>
        <position position="10"/>
    </location>
    <ligand>
        <name>NADPH</name>
        <dbReference type="ChEBI" id="CHEBI:57783"/>
    </ligand>
</feature>
<keyword evidence="4 9" id="KW-0521">NADP</keyword>
<comment type="catalytic activity">
    <reaction evidence="8">
        <text>2-C-methyl-D-erythritol 4-phosphate + NADP(+) = 1-deoxy-D-xylulose 5-phosphate + NADPH + H(+)</text>
        <dbReference type="Rhea" id="RHEA:13717"/>
        <dbReference type="ChEBI" id="CHEBI:15378"/>
        <dbReference type="ChEBI" id="CHEBI:57783"/>
        <dbReference type="ChEBI" id="CHEBI:57792"/>
        <dbReference type="ChEBI" id="CHEBI:58262"/>
        <dbReference type="ChEBI" id="CHEBI:58349"/>
        <dbReference type="EC" id="1.1.1.267"/>
    </reaction>
    <physiologicalReaction direction="right-to-left" evidence="8">
        <dbReference type="Rhea" id="RHEA:13719"/>
    </physiologicalReaction>
</comment>
<dbReference type="InterPro" id="IPR013644">
    <property type="entry name" value="DXP_reductoisomerase_C"/>
</dbReference>
<feature type="binding site" evidence="9">
    <location>
        <position position="125"/>
    </location>
    <ligand>
        <name>1-deoxy-D-xylulose 5-phosphate</name>
        <dbReference type="ChEBI" id="CHEBI:57792"/>
    </ligand>
</feature>
<feature type="binding site" evidence="9">
    <location>
        <position position="217"/>
    </location>
    <ligand>
        <name>1-deoxy-D-xylulose 5-phosphate</name>
        <dbReference type="ChEBI" id="CHEBI:57792"/>
    </ligand>
</feature>
<reference evidence="13 14" key="1">
    <citation type="submission" date="2018-04" db="EMBL/GenBank/DDBJ databases">
        <title>Genomic Encyclopedia of Type Strains, Phase IV (KMG-IV): sequencing the most valuable type-strain genomes for metagenomic binning, comparative biology and taxonomic classification.</title>
        <authorList>
            <person name="Goeker M."/>
        </authorList>
    </citation>
    <scope>NUCLEOTIDE SEQUENCE [LARGE SCALE GENOMIC DNA]</scope>
    <source>
        <strain evidence="13 14">DSM 104150</strain>
    </source>
</reference>
<comment type="similarity">
    <text evidence="2 9">Belongs to the DXR family.</text>
</comment>
<evidence type="ECO:0000256" key="9">
    <source>
        <dbReference type="HAMAP-Rule" id="MF_00183"/>
    </source>
</evidence>
<dbReference type="GO" id="GO:0070402">
    <property type="term" value="F:NADPH binding"/>
    <property type="evidence" value="ECO:0007669"/>
    <property type="project" value="InterPro"/>
</dbReference>
<keyword evidence="13" id="KW-0413">Isomerase</keyword>
<keyword evidence="6 9" id="KW-0464">Manganese</keyword>
<comment type="caution">
    <text evidence="13">The sequence shown here is derived from an EMBL/GenBank/DDBJ whole genome shotgun (WGS) entry which is preliminary data.</text>
</comment>
<dbReference type="AlphaFoldDB" id="A0A318E8Y8"/>
<evidence type="ECO:0000256" key="8">
    <source>
        <dbReference type="ARBA" id="ARBA00048543"/>
    </source>
</evidence>
<evidence type="ECO:0000256" key="5">
    <source>
        <dbReference type="ARBA" id="ARBA00023002"/>
    </source>
</evidence>
<dbReference type="Gene3D" id="1.10.1740.10">
    <property type="match status" value="1"/>
</dbReference>
<evidence type="ECO:0000256" key="3">
    <source>
        <dbReference type="ARBA" id="ARBA00022723"/>
    </source>
</evidence>
<feature type="binding site" evidence="9">
    <location>
        <position position="11"/>
    </location>
    <ligand>
        <name>NADPH</name>
        <dbReference type="ChEBI" id="CHEBI:57783"/>
    </ligand>
</feature>
<feature type="binding site" evidence="9">
    <location>
        <position position="13"/>
    </location>
    <ligand>
        <name>NADPH</name>
        <dbReference type="ChEBI" id="CHEBI:57783"/>
    </ligand>
</feature>
<dbReference type="InterPro" id="IPR013512">
    <property type="entry name" value="DXP_reductoisomerase_N"/>
</dbReference>
<feature type="binding site" evidence="9">
    <location>
        <position position="124"/>
    </location>
    <ligand>
        <name>NADPH</name>
        <dbReference type="ChEBI" id="CHEBI:57783"/>
    </ligand>
</feature>
<dbReference type="FunFam" id="3.40.50.720:FF:000045">
    <property type="entry name" value="1-deoxy-D-xylulose 5-phosphate reductoisomerase"/>
    <property type="match status" value="1"/>
</dbReference>
<dbReference type="GO" id="GO:0016853">
    <property type="term" value="F:isomerase activity"/>
    <property type="evidence" value="ECO:0007669"/>
    <property type="project" value="UniProtKB-KW"/>
</dbReference>
<dbReference type="InterPro" id="IPR026877">
    <property type="entry name" value="DXPR_C"/>
</dbReference>
<dbReference type="Pfam" id="PF08436">
    <property type="entry name" value="DXP_redisom_C"/>
    <property type="match status" value="1"/>
</dbReference>
<dbReference type="NCBIfam" id="NF009114">
    <property type="entry name" value="PRK12464.1"/>
    <property type="match status" value="1"/>
</dbReference>
<proteinExistence type="inferred from homology"/>
<feature type="binding site" evidence="9">
    <location>
        <position position="151"/>
    </location>
    <ligand>
        <name>1-deoxy-D-xylulose 5-phosphate</name>
        <dbReference type="ChEBI" id="CHEBI:57792"/>
    </ligand>
</feature>
<evidence type="ECO:0000259" key="11">
    <source>
        <dbReference type="Pfam" id="PF08436"/>
    </source>
</evidence>
<evidence type="ECO:0000259" key="12">
    <source>
        <dbReference type="Pfam" id="PF13288"/>
    </source>
</evidence>
<dbReference type="RefSeq" id="WP_110264938.1">
    <property type="nucleotide sequence ID" value="NZ_CAKZQT010000022.1"/>
</dbReference>
<dbReference type="Proteomes" id="UP000248330">
    <property type="component" value="Unassembled WGS sequence"/>
</dbReference>
<feature type="binding site" evidence="9">
    <location>
        <position position="226"/>
    </location>
    <ligand>
        <name>Mn(2+)</name>
        <dbReference type="ChEBI" id="CHEBI:29035"/>
    </ligand>
</feature>
<dbReference type="UniPathway" id="UPA00056">
    <property type="reaction ID" value="UER00092"/>
</dbReference>
<dbReference type="GO" id="GO:0051484">
    <property type="term" value="P:isopentenyl diphosphate biosynthetic process, methylerythritol 4-phosphate pathway involved in terpenoid biosynthetic process"/>
    <property type="evidence" value="ECO:0007669"/>
    <property type="project" value="TreeGrafter"/>
</dbReference>
<dbReference type="EC" id="1.1.1.267" evidence="9"/>
<evidence type="ECO:0000259" key="10">
    <source>
        <dbReference type="Pfam" id="PF02670"/>
    </source>
</evidence>
<comment type="function">
    <text evidence="9">Catalyzes the NADPH-dependent rearrangement and reduction of 1-deoxy-D-xylulose-5-phosphate (DXP) to 2-C-methyl-D-erythritol 4-phosphate (MEP).</text>
</comment>
<evidence type="ECO:0000313" key="14">
    <source>
        <dbReference type="Proteomes" id="UP000248330"/>
    </source>
</evidence>
<dbReference type="PANTHER" id="PTHR30525">
    <property type="entry name" value="1-DEOXY-D-XYLULOSE 5-PHOSPHATE REDUCTOISOMERASE"/>
    <property type="match status" value="1"/>
</dbReference>
<name>A0A318E8Y8_9GAMM</name>
<dbReference type="InterPro" id="IPR003821">
    <property type="entry name" value="DXP_reductoisomerase"/>
</dbReference>
<feature type="binding site" evidence="9">
    <location>
        <position position="126"/>
    </location>
    <ligand>
        <name>NADPH</name>
        <dbReference type="ChEBI" id="CHEBI:57783"/>
    </ligand>
</feature>
<dbReference type="Gene3D" id="3.40.50.720">
    <property type="entry name" value="NAD(P)-binding Rossmann-like Domain"/>
    <property type="match status" value="1"/>
</dbReference>
<feature type="binding site" evidence="9">
    <location>
        <position position="150"/>
    </location>
    <ligand>
        <name>Mn(2+)</name>
        <dbReference type="ChEBI" id="CHEBI:29035"/>
    </ligand>
</feature>
<evidence type="ECO:0000256" key="4">
    <source>
        <dbReference type="ARBA" id="ARBA00022857"/>
    </source>
</evidence>
<evidence type="ECO:0000256" key="1">
    <source>
        <dbReference type="ARBA" id="ARBA00005094"/>
    </source>
</evidence>
<feature type="binding site" evidence="9">
    <location>
        <position position="226"/>
    </location>
    <ligand>
        <name>1-deoxy-D-xylulose 5-phosphate</name>
        <dbReference type="ChEBI" id="CHEBI:57792"/>
    </ligand>
</feature>
<keyword evidence="14" id="KW-1185">Reference proteome</keyword>
<dbReference type="OrthoDB" id="9806546at2"/>
<feature type="binding site" evidence="9">
    <location>
        <position position="223"/>
    </location>
    <ligand>
        <name>1-deoxy-D-xylulose 5-phosphate</name>
        <dbReference type="ChEBI" id="CHEBI:57792"/>
    </ligand>
</feature>
<protein>
    <recommendedName>
        <fullName evidence="9">1-deoxy-D-xylulose 5-phosphate reductoisomerase</fullName>
        <shortName evidence="9">DXP reductoisomerase</shortName>
        <ecNumber evidence="9">1.1.1.267</ecNumber>
    </recommendedName>
    <alternativeName>
        <fullName evidence="9">1-deoxyxylulose-5-phosphate reductoisomerase</fullName>
    </alternativeName>
    <alternativeName>
        <fullName evidence="9">2-C-methyl-D-erythritol 4-phosphate synthase</fullName>
    </alternativeName>
</protein>
<keyword evidence="3 9" id="KW-0479">Metal-binding</keyword>
<evidence type="ECO:0000256" key="2">
    <source>
        <dbReference type="ARBA" id="ARBA00006825"/>
    </source>
</evidence>
<feature type="domain" description="DXP reductoisomerase C-terminal" evidence="12">
    <location>
        <begin position="266"/>
        <end position="385"/>
    </location>
</feature>
<dbReference type="EMBL" id="QICN01000004">
    <property type="protein sequence ID" value="PXV68441.1"/>
    <property type="molecule type" value="Genomic_DNA"/>
</dbReference>
<comment type="caution">
    <text evidence="9">Lacks conserved residue(s) required for the propagation of feature annotation.</text>
</comment>
<dbReference type="InterPro" id="IPR036291">
    <property type="entry name" value="NAD(P)-bd_dom_sf"/>
</dbReference>
<sequence>MQGLVVLGATGSIGRNTLDVVRRNPERLRVLGLSAQRDVAGLHAQCVEFRPRHAVLADAAAAAELRERLRADGIDTRVGDGAEALAELAAHDEADQVMSAIVGAAGLLPTLAAVRAGKRVLIANKEPLVMGGPLLLAEARRCGATLIPIDSEHNAIFQCLPPGSRCGEAPSGVRRLILTASGGPFRQTPVGDLDHVTPQQAVRHPNWVMGPKISVDSATMMNKGLELIEASVLYALPDERLDVVIHPQSTVHSVVEYVDGSMLAQLGESDMRVPIAHALAWPQRWTSGVGGLDLGRLGSLQFEAPDLQRFPCLGLAREALRGGDALPNVLNAANEIAVEAFLNGRLRFTGIATLIEKTLDQALGGAPPDGGDLASILAIDAWARARAGELLNA</sequence>
<dbReference type="PANTHER" id="PTHR30525:SF0">
    <property type="entry name" value="1-DEOXY-D-XYLULOSE 5-PHOSPHATE REDUCTOISOMERASE, CHLOROPLASTIC"/>
    <property type="match status" value="1"/>
</dbReference>
<gene>
    <name evidence="9" type="primary">dxr</name>
    <name evidence="13" type="ORF">C8D93_104139</name>
</gene>
<dbReference type="GO" id="GO:0030604">
    <property type="term" value="F:1-deoxy-D-xylulose-5-phosphate reductoisomerase activity"/>
    <property type="evidence" value="ECO:0007669"/>
    <property type="project" value="UniProtKB-UniRule"/>
</dbReference>
<dbReference type="PIRSF" id="PIRSF006205">
    <property type="entry name" value="Dxp_reductismrs"/>
    <property type="match status" value="1"/>
</dbReference>
<dbReference type="NCBIfam" id="TIGR00243">
    <property type="entry name" value="Dxr"/>
    <property type="match status" value="1"/>
</dbReference>
<feature type="binding site" evidence="9">
    <location>
        <position position="12"/>
    </location>
    <ligand>
        <name>NADPH</name>
        <dbReference type="ChEBI" id="CHEBI:57783"/>
    </ligand>
</feature>
<dbReference type="InterPro" id="IPR036169">
    <property type="entry name" value="DXPR_C_sf"/>
</dbReference>
<dbReference type="SUPFAM" id="SSF69055">
    <property type="entry name" value="1-deoxy-D-xylulose-5-phosphate reductoisomerase, C-terminal domain"/>
    <property type="match status" value="1"/>
</dbReference>
<evidence type="ECO:0000256" key="7">
    <source>
        <dbReference type="ARBA" id="ARBA00023229"/>
    </source>
</evidence>
<feature type="binding site" evidence="9">
    <location>
        <position position="210"/>
    </location>
    <ligand>
        <name>NADPH</name>
        <dbReference type="ChEBI" id="CHEBI:57783"/>
    </ligand>
</feature>
<organism evidence="13 14">
    <name type="scientific">Sinimarinibacterium flocculans</name>
    <dbReference type="NCBI Taxonomy" id="985250"/>
    <lineage>
        <taxon>Bacteria</taxon>
        <taxon>Pseudomonadati</taxon>
        <taxon>Pseudomonadota</taxon>
        <taxon>Gammaproteobacteria</taxon>
        <taxon>Nevskiales</taxon>
        <taxon>Nevskiaceae</taxon>
        <taxon>Sinimarinibacterium</taxon>
    </lineage>
</organism>
<feature type="binding site" evidence="9">
    <location>
        <position position="204"/>
    </location>
    <ligand>
        <name>1-deoxy-D-xylulose 5-phosphate</name>
        <dbReference type="ChEBI" id="CHEBI:57792"/>
    </ligand>
</feature>
<feature type="domain" description="1-deoxy-D-xylulose 5-phosphate reductoisomerase C-terminal" evidence="11">
    <location>
        <begin position="146"/>
        <end position="234"/>
    </location>
</feature>
<feature type="binding site" evidence="9">
    <location>
        <position position="37"/>
    </location>
    <ligand>
        <name>NADPH</name>
        <dbReference type="ChEBI" id="CHEBI:57783"/>
    </ligand>
</feature>
<comment type="cofactor">
    <cofactor evidence="9">
        <name>Mg(2+)</name>
        <dbReference type="ChEBI" id="CHEBI:18420"/>
    </cofactor>
    <cofactor evidence="9">
        <name>Mn(2+)</name>
        <dbReference type="ChEBI" id="CHEBI:29035"/>
    </cofactor>
</comment>
<keyword evidence="9" id="KW-0460">Magnesium</keyword>
<dbReference type="Pfam" id="PF02670">
    <property type="entry name" value="DXP_reductoisom"/>
    <property type="match status" value="1"/>
</dbReference>
<feature type="binding site" evidence="9">
    <location>
        <position position="181"/>
    </location>
    <ligand>
        <name>1-deoxy-D-xylulose 5-phosphate</name>
        <dbReference type="ChEBI" id="CHEBI:57792"/>
    </ligand>
</feature>
<feature type="binding site" evidence="9">
    <location>
        <position position="152"/>
    </location>
    <ligand>
        <name>1-deoxy-D-xylulose 5-phosphate</name>
        <dbReference type="ChEBI" id="CHEBI:57792"/>
    </ligand>
</feature>
<dbReference type="HAMAP" id="MF_00183">
    <property type="entry name" value="DXP_reductoisom"/>
    <property type="match status" value="1"/>
</dbReference>
<dbReference type="SUPFAM" id="SSF55347">
    <property type="entry name" value="Glyceraldehyde-3-phosphate dehydrogenase-like, C-terminal domain"/>
    <property type="match status" value="1"/>
</dbReference>
<dbReference type="SUPFAM" id="SSF51735">
    <property type="entry name" value="NAD(P)-binding Rossmann-fold domains"/>
    <property type="match status" value="1"/>
</dbReference>
<keyword evidence="5 9" id="KW-0560">Oxidoreductase</keyword>
<evidence type="ECO:0000256" key="6">
    <source>
        <dbReference type="ARBA" id="ARBA00023211"/>
    </source>
</evidence>